<dbReference type="InterPro" id="IPR007829">
    <property type="entry name" value="TM2"/>
</dbReference>
<evidence type="ECO:0000256" key="4">
    <source>
        <dbReference type="ARBA" id="ARBA00023136"/>
    </source>
</evidence>
<protein>
    <submittedName>
        <fullName evidence="7">TM2 domain-containing protein</fullName>
    </submittedName>
</protein>
<evidence type="ECO:0000256" key="1">
    <source>
        <dbReference type="ARBA" id="ARBA00004141"/>
    </source>
</evidence>
<organism evidence="7 8">
    <name type="scientific">Neptuniibacter pectenicola</name>
    <dbReference type="NCBI Taxonomy" id="1806669"/>
    <lineage>
        <taxon>Bacteria</taxon>
        <taxon>Pseudomonadati</taxon>
        <taxon>Pseudomonadota</taxon>
        <taxon>Gammaproteobacteria</taxon>
        <taxon>Oceanospirillales</taxon>
        <taxon>Oceanospirillaceae</taxon>
        <taxon>Neptuniibacter</taxon>
    </lineage>
</organism>
<proteinExistence type="predicted"/>
<dbReference type="RefSeq" id="WP_197462779.1">
    <property type="nucleotide sequence ID" value="NZ_CAXBCE010000005.1"/>
</dbReference>
<evidence type="ECO:0000259" key="6">
    <source>
        <dbReference type="Pfam" id="PF05154"/>
    </source>
</evidence>
<evidence type="ECO:0000256" key="5">
    <source>
        <dbReference type="SAM" id="Phobius"/>
    </source>
</evidence>
<comment type="subcellular location">
    <subcellularLocation>
        <location evidence="1">Membrane</location>
        <topology evidence="1">Multi-pass membrane protein</topology>
    </subcellularLocation>
</comment>
<dbReference type="Proteomes" id="UP001449225">
    <property type="component" value="Unassembled WGS sequence"/>
</dbReference>
<dbReference type="EMBL" id="JBBMRA010000003">
    <property type="protein sequence ID" value="MEM5535745.1"/>
    <property type="molecule type" value="Genomic_DNA"/>
</dbReference>
<name>A0ABU9TPU5_9GAMM</name>
<evidence type="ECO:0000313" key="8">
    <source>
        <dbReference type="Proteomes" id="UP001449225"/>
    </source>
</evidence>
<accession>A0ABU9TPU5</accession>
<gene>
    <name evidence="7" type="ORF">WNY58_04990</name>
</gene>
<feature type="domain" description="TM2" evidence="6">
    <location>
        <begin position="9"/>
        <end position="46"/>
    </location>
</feature>
<keyword evidence="3 5" id="KW-1133">Transmembrane helix</keyword>
<dbReference type="Pfam" id="PF05154">
    <property type="entry name" value="TM2"/>
    <property type="match status" value="1"/>
</dbReference>
<feature type="transmembrane region" description="Helical" evidence="5">
    <location>
        <begin position="59"/>
        <end position="79"/>
    </location>
</feature>
<evidence type="ECO:0000256" key="3">
    <source>
        <dbReference type="ARBA" id="ARBA00022989"/>
    </source>
</evidence>
<sequence length="104" mass="11545">MSNTPQASSKSYAIAVSLSAIFGVLGIHHFYLGRYIEGIIDFSLAVLTMYFYLHGEILWAVAFFAIDTLHTFIITIMLLTGSFKDGHGKYVCYPGQTLKTPFQG</sequence>
<keyword evidence="2 5" id="KW-0812">Transmembrane</keyword>
<reference evidence="7 8" key="1">
    <citation type="submission" date="2024-03" db="EMBL/GenBank/DDBJ databases">
        <title>Community enrichment and isolation of bacterial strains for fucoidan degradation.</title>
        <authorList>
            <person name="Sichert A."/>
        </authorList>
    </citation>
    <scope>NUCLEOTIDE SEQUENCE [LARGE SCALE GENOMIC DNA]</scope>
    <source>
        <strain evidence="7 8">AS76</strain>
    </source>
</reference>
<evidence type="ECO:0000313" key="7">
    <source>
        <dbReference type="EMBL" id="MEM5535745.1"/>
    </source>
</evidence>
<feature type="transmembrane region" description="Helical" evidence="5">
    <location>
        <begin position="12"/>
        <end position="28"/>
    </location>
</feature>
<comment type="caution">
    <text evidence="7">The sequence shown here is derived from an EMBL/GenBank/DDBJ whole genome shotgun (WGS) entry which is preliminary data.</text>
</comment>
<keyword evidence="4 5" id="KW-0472">Membrane</keyword>
<evidence type="ECO:0000256" key="2">
    <source>
        <dbReference type="ARBA" id="ARBA00022692"/>
    </source>
</evidence>
<keyword evidence="8" id="KW-1185">Reference proteome</keyword>